<evidence type="ECO:0000256" key="2">
    <source>
        <dbReference type="ARBA" id="ARBA00023125"/>
    </source>
</evidence>
<feature type="domain" description="HTH marR-type" evidence="4">
    <location>
        <begin position="5"/>
        <end position="137"/>
    </location>
</feature>
<dbReference type="InterPro" id="IPR039422">
    <property type="entry name" value="MarR/SlyA-like"/>
</dbReference>
<dbReference type="RefSeq" id="WP_386737395.1">
    <property type="nucleotide sequence ID" value="NZ_JBHRXI010000039.1"/>
</dbReference>
<keyword evidence="3" id="KW-0804">Transcription</keyword>
<dbReference type="InterPro" id="IPR036388">
    <property type="entry name" value="WH-like_DNA-bd_sf"/>
</dbReference>
<accession>A0ABV7TNR4</accession>
<keyword evidence="6" id="KW-1185">Reference proteome</keyword>
<dbReference type="PANTHER" id="PTHR33164">
    <property type="entry name" value="TRANSCRIPTIONAL REGULATOR, MARR FAMILY"/>
    <property type="match status" value="1"/>
</dbReference>
<dbReference type="PANTHER" id="PTHR33164:SF43">
    <property type="entry name" value="HTH-TYPE TRANSCRIPTIONAL REPRESSOR YETL"/>
    <property type="match status" value="1"/>
</dbReference>
<gene>
    <name evidence="5" type="ORF">ACFORG_20295</name>
</gene>
<dbReference type="PROSITE" id="PS01117">
    <property type="entry name" value="HTH_MARR_1"/>
    <property type="match status" value="1"/>
</dbReference>
<reference evidence="6" key="1">
    <citation type="journal article" date="2019" name="Int. J. Syst. Evol. Microbiol.">
        <title>The Global Catalogue of Microorganisms (GCM) 10K type strain sequencing project: providing services to taxonomists for standard genome sequencing and annotation.</title>
        <authorList>
            <consortium name="The Broad Institute Genomics Platform"/>
            <consortium name="The Broad Institute Genome Sequencing Center for Infectious Disease"/>
            <person name="Wu L."/>
            <person name="Ma J."/>
        </authorList>
    </citation>
    <scope>NUCLEOTIDE SEQUENCE [LARGE SCALE GENOMIC DNA]</scope>
    <source>
        <strain evidence="6">KCTC 42911</strain>
    </source>
</reference>
<dbReference type="InterPro" id="IPR036390">
    <property type="entry name" value="WH_DNA-bd_sf"/>
</dbReference>
<evidence type="ECO:0000256" key="3">
    <source>
        <dbReference type="ARBA" id="ARBA00023163"/>
    </source>
</evidence>
<evidence type="ECO:0000313" key="5">
    <source>
        <dbReference type="EMBL" id="MFC3616093.1"/>
    </source>
</evidence>
<dbReference type="Proteomes" id="UP001595629">
    <property type="component" value="Unassembled WGS sequence"/>
</dbReference>
<dbReference type="InterPro" id="IPR023187">
    <property type="entry name" value="Tscrpt_reg_MarR-type_CS"/>
</dbReference>
<dbReference type="Pfam" id="PF12802">
    <property type="entry name" value="MarR_2"/>
    <property type="match status" value="1"/>
</dbReference>
<dbReference type="InterPro" id="IPR000835">
    <property type="entry name" value="HTH_MarR-typ"/>
</dbReference>
<proteinExistence type="predicted"/>
<protein>
    <submittedName>
        <fullName evidence="5">MarR family winged helix-turn-helix transcriptional regulator</fullName>
    </submittedName>
</protein>
<organism evidence="5 6">
    <name type="scientific">Lutimaribacter marinistellae</name>
    <dbReference type="NCBI Taxonomy" id="1820329"/>
    <lineage>
        <taxon>Bacteria</taxon>
        <taxon>Pseudomonadati</taxon>
        <taxon>Pseudomonadota</taxon>
        <taxon>Alphaproteobacteria</taxon>
        <taxon>Rhodobacterales</taxon>
        <taxon>Roseobacteraceae</taxon>
        <taxon>Lutimaribacter</taxon>
    </lineage>
</organism>
<dbReference type="PRINTS" id="PR00598">
    <property type="entry name" value="HTHMARR"/>
</dbReference>
<evidence type="ECO:0000259" key="4">
    <source>
        <dbReference type="PROSITE" id="PS50995"/>
    </source>
</evidence>
<sequence length="146" mass="16302">MTSIHQSLGYWVSLISRSMEAEFSRRLAPHGLTRMSYAVLGAMVFDKQSTPSDVADFLGLDRGAASRLLDKLEVQGLIRRDRDRSDRRSVSIRVTSRGETLAHEMQVQSRVVNDMFTAALTPDQAAEFIEMAKAMVARSEARPNSL</sequence>
<dbReference type="Gene3D" id="1.10.10.10">
    <property type="entry name" value="Winged helix-like DNA-binding domain superfamily/Winged helix DNA-binding domain"/>
    <property type="match status" value="1"/>
</dbReference>
<dbReference type="PROSITE" id="PS50995">
    <property type="entry name" value="HTH_MARR_2"/>
    <property type="match status" value="1"/>
</dbReference>
<comment type="caution">
    <text evidence="5">The sequence shown here is derived from an EMBL/GenBank/DDBJ whole genome shotgun (WGS) entry which is preliminary data.</text>
</comment>
<name>A0ABV7TNR4_9RHOB</name>
<dbReference type="SMART" id="SM00347">
    <property type="entry name" value="HTH_MARR"/>
    <property type="match status" value="1"/>
</dbReference>
<evidence type="ECO:0000256" key="1">
    <source>
        <dbReference type="ARBA" id="ARBA00023015"/>
    </source>
</evidence>
<dbReference type="SUPFAM" id="SSF46785">
    <property type="entry name" value="Winged helix' DNA-binding domain"/>
    <property type="match status" value="1"/>
</dbReference>
<keyword evidence="1" id="KW-0805">Transcription regulation</keyword>
<dbReference type="EMBL" id="JBHRXI010000039">
    <property type="protein sequence ID" value="MFC3616093.1"/>
    <property type="molecule type" value="Genomic_DNA"/>
</dbReference>
<keyword evidence="2" id="KW-0238">DNA-binding</keyword>
<evidence type="ECO:0000313" key="6">
    <source>
        <dbReference type="Proteomes" id="UP001595629"/>
    </source>
</evidence>